<evidence type="ECO:0000313" key="2">
    <source>
        <dbReference type="Proteomes" id="UP000663421"/>
    </source>
</evidence>
<dbReference type="Proteomes" id="UP000663421">
    <property type="component" value="Chromosome"/>
</dbReference>
<proteinExistence type="predicted"/>
<accession>A0ABX6W6Q7</accession>
<name>A0ABX6W6Q7_STRMQ</name>
<protein>
    <submittedName>
        <fullName evidence="1">Uncharacterized protein</fullName>
    </submittedName>
</protein>
<keyword evidence="2" id="KW-1185">Reference proteome</keyword>
<dbReference type="EMBL" id="CP065050">
    <property type="protein sequence ID" value="QPI56330.1"/>
    <property type="molecule type" value="Genomic_DNA"/>
</dbReference>
<sequence>MYDKDPTALKCDGRCRRRKPRSHFRETPWHGRAAACRDCEGFSVDRLVRIGQAWELEQEQAKVRALTRHIRRLRLRLLIAEAPSSADAMRDYEQPLHDAFARHAAGWDGVIRHVVRLHATEVDHG</sequence>
<organism evidence="1 2">
    <name type="scientific">Streptomyces malaysiensis</name>
    <dbReference type="NCBI Taxonomy" id="92644"/>
    <lineage>
        <taxon>Bacteria</taxon>
        <taxon>Bacillati</taxon>
        <taxon>Actinomycetota</taxon>
        <taxon>Actinomycetes</taxon>
        <taxon>Kitasatosporales</taxon>
        <taxon>Streptomycetaceae</taxon>
        <taxon>Streptomyces</taxon>
        <taxon>Streptomyces violaceusniger group</taxon>
    </lineage>
</organism>
<gene>
    <name evidence="1" type="ORF">I1A49_16525</name>
</gene>
<reference evidence="1 2" key="1">
    <citation type="submission" date="2020-11" db="EMBL/GenBank/DDBJ databases">
        <title>Complete genome sequence unveiled secondary metabolic potentials in Streptomyces solisilvae HNM0141.</title>
        <authorList>
            <person name="Huang X."/>
        </authorList>
    </citation>
    <scope>NUCLEOTIDE SEQUENCE [LARGE SCALE GENOMIC DNA]</scope>
    <source>
        <strain evidence="1 2">HNM0141</strain>
    </source>
</reference>
<evidence type="ECO:0000313" key="1">
    <source>
        <dbReference type="EMBL" id="QPI56330.1"/>
    </source>
</evidence>